<sequence length="297" mass="34457">MSKHLAPKQCDIFTRARRTGAEKQKAQADPDLAVMADTSDVLPKLKSLRTELGTKLDGIEKRLTEVSSFFKTLENNLTEIKNAVTANEKRIDDAEDRIVAAESRLDTTDSFISSASKRLNLLEAKMEDLENRSWRKNLRLFGLREGAEGSKPLMDFIKDMLPQWLDMTPDTPFSLERVHRTLAPAKPNQHRAVLIRFLKFQEKELVFRSTRRREITYDGNRLYFSEDFSAETMRQRREFNNVRKLFADKGMYRGFLIQPCKLRILHDKKIYLFSSPKEAEEFYRSVGYGVVTLYGSD</sequence>
<dbReference type="Gene3D" id="3.30.70.1820">
    <property type="entry name" value="L1 transposable element, RRM domain"/>
    <property type="match status" value="1"/>
</dbReference>
<comment type="caution">
    <text evidence="2">The sequence shown here is derived from an EMBL/GenBank/DDBJ whole genome shotgun (WGS) entry which is preliminary data.</text>
</comment>
<reference evidence="2 3" key="1">
    <citation type="submission" date="2018-03" db="EMBL/GenBank/DDBJ databases">
        <title>Draft genome sequence of Rohu Carp (Labeo rohita).</title>
        <authorList>
            <person name="Das P."/>
            <person name="Kushwaha B."/>
            <person name="Joshi C.G."/>
            <person name="Kumar D."/>
            <person name="Nagpure N.S."/>
            <person name="Sahoo L."/>
            <person name="Das S.P."/>
            <person name="Bit A."/>
            <person name="Patnaik S."/>
            <person name="Meher P.K."/>
            <person name="Jayasankar P."/>
            <person name="Koringa P.G."/>
            <person name="Patel N.V."/>
            <person name="Hinsu A.T."/>
            <person name="Kumar R."/>
            <person name="Pandey M."/>
            <person name="Agarwal S."/>
            <person name="Srivastava S."/>
            <person name="Singh M."/>
            <person name="Iquebal M.A."/>
            <person name="Jaiswal S."/>
            <person name="Angadi U.B."/>
            <person name="Kumar N."/>
            <person name="Raza M."/>
            <person name="Shah T.M."/>
            <person name="Rai A."/>
            <person name="Jena J.K."/>
        </authorList>
    </citation>
    <scope>NUCLEOTIDE SEQUENCE [LARGE SCALE GENOMIC DNA]</scope>
    <source>
        <strain evidence="2">DASCIFA01</strain>
        <tissue evidence="2">Testis</tissue>
    </source>
</reference>
<keyword evidence="3" id="KW-1185">Reference proteome</keyword>
<evidence type="ECO:0000256" key="1">
    <source>
        <dbReference type="SAM" id="Coils"/>
    </source>
</evidence>
<dbReference type="EMBL" id="QBIY01012774">
    <property type="protein sequence ID" value="RXN16695.1"/>
    <property type="molecule type" value="Genomic_DNA"/>
</dbReference>
<name>A0A498MH40_LABRO</name>
<keyword evidence="1" id="KW-0175">Coiled coil</keyword>
<accession>A0A498MH40</accession>
<dbReference type="Proteomes" id="UP000290572">
    <property type="component" value="Unassembled WGS sequence"/>
</dbReference>
<evidence type="ECO:0000313" key="2">
    <source>
        <dbReference type="EMBL" id="RXN16695.1"/>
    </source>
</evidence>
<dbReference type="PANTHER" id="PTHR11505">
    <property type="entry name" value="L1 TRANSPOSABLE ELEMENT-RELATED"/>
    <property type="match status" value="1"/>
</dbReference>
<dbReference type="SUPFAM" id="SSF57997">
    <property type="entry name" value="Tropomyosin"/>
    <property type="match status" value="1"/>
</dbReference>
<evidence type="ECO:0007829" key="4">
    <source>
        <dbReference type="PeptideAtlas" id="A0A498MH40"/>
    </source>
</evidence>
<evidence type="ECO:0000313" key="3">
    <source>
        <dbReference type="Proteomes" id="UP000290572"/>
    </source>
</evidence>
<gene>
    <name evidence="2" type="ORF">ROHU_008252</name>
</gene>
<dbReference type="Gene3D" id="1.20.5.340">
    <property type="match status" value="1"/>
</dbReference>
<keyword evidence="4" id="KW-1267">Proteomics identification</keyword>
<proteinExistence type="evidence at protein level"/>
<protein>
    <submittedName>
        <fullName evidence="2">LINE-1 type transposase domain-containing 1</fullName>
    </submittedName>
</protein>
<dbReference type="AlphaFoldDB" id="A0A498MH40"/>
<feature type="coiled-coil region" evidence="1">
    <location>
        <begin position="70"/>
        <end position="139"/>
    </location>
</feature>
<dbReference type="InterPro" id="IPR004244">
    <property type="entry name" value="Transposase_22"/>
</dbReference>
<dbReference type="STRING" id="84645.A0A498MH40"/>
<organism evidence="2 3">
    <name type="scientific">Labeo rohita</name>
    <name type="common">Indian major carp</name>
    <name type="synonym">Cyprinus rohita</name>
    <dbReference type="NCBI Taxonomy" id="84645"/>
    <lineage>
        <taxon>Eukaryota</taxon>
        <taxon>Metazoa</taxon>
        <taxon>Chordata</taxon>
        <taxon>Craniata</taxon>
        <taxon>Vertebrata</taxon>
        <taxon>Euteleostomi</taxon>
        <taxon>Actinopterygii</taxon>
        <taxon>Neopterygii</taxon>
        <taxon>Teleostei</taxon>
        <taxon>Ostariophysi</taxon>
        <taxon>Cypriniformes</taxon>
        <taxon>Cyprinidae</taxon>
        <taxon>Labeoninae</taxon>
        <taxon>Labeonini</taxon>
        <taxon>Labeo</taxon>
    </lineage>
</organism>